<organism evidence="2 3">
    <name type="scientific">Eschrichtius robustus</name>
    <name type="common">California gray whale</name>
    <name type="synonym">Eschrichtius gibbosus</name>
    <dbReference type="NCBI Taxonomy" id="9764"/>
    <lineage>
        <taxon>Eukaryota</taxon>
        <taxon>Metazoa</taxon>
        <taxon>Chordata</taxon>
        <taxon>Craniata</taxon>
        <taxon>Vertebrata</taxon>
        <taxon>Euteleostomi</taxon>
        <taxon>Mammalia</taxon>
        <taxon>Eutheria</taxon>
        <taxon>Laurasiatheria</taxon>
        <taxon>Artiodactyla</taxon>
        <taxon>Whippomorpha</taxon>
        <taxon>Cetacea</taxon>
        <taxon>Mysticeti</taxon>
        <taxon>Eschrichtiidae</taxon>
        <taxon>Eschrichtius</taxon>
    </lineage>
</organism>
<evidence type="ECO:0000256" key="1">
    <source>
        <dbReference type="SAM" id="MobiDB-lite"/>
    </source>
</evidence>
<protein>
    <submittedName>
        <fullName evidence="2">Uncharacterized protein</fullName>
    </submittedName>
</protein>
<reference evidence="2 3" key="1">
    <citation type="submission" date="2022-11" db="EMBL/GenBank/DDBJ databases">
        <title>Whole genome sequence of Eschrichtius robustus ER-17-0199.</title>
        <authorList>
            <person name="Bruniche-Olsen A."/>
            <person name="Black A.N."/>
            <person name="Fields C.J."/>
            <person name="Walden K."/>
            <person name="Dewoody J.A."/>
        </authorList>
    </citation>
    <scope>NUCLEOTIDE SEQUENCE [LARGE SCALE GENOMIC DNA]</scope>
    <source>
        <strain evidence="2">ER-17-0199</strain>
        <tissue evidence="2">Blubber</tissue>
    </source>
</reference>
<sequence length="234" mass="24474">MSRRLQEPNAETDPGALSPCRTLSPVPASLPQTSVLWRLLLTRRARPGPSRPAPPAGPARAPGSETTCPRSCSCSFSGENRSRPHPLTGAHREDPTFSSVSHTPSPPWLKSPISGLDAAPASSLSPTPVTTSRKAPGVPAARWAPPLGPNLPPRAAPRPRRPFQARWHRANSSTTSVALDARGPPQEARPRPPRPAQVSGGTPAAVRPRAPAHPLWTPPGLRAGGRSRGGGGAP</sequence>
<feature type="region of interest" description="Disordered" evidence="1">
    <location>
        <begin position="41"/>
        <end position="234"/>
    </location>
</feature>
<evidence type="ECO:0000313" key="2">
    <source>
        <dbReference type="EMBL" id="KAJ8788431.1"/>
    </source>
</evidence>
<name>A0AB34H9I5_ESCRO</name>
<comment type="caution">
    <text evidence="2">The sequence shown here is derived from an EMBL/GenBank/DDBJ whole genome shotgun (WGS) entry which is preliminary data.</text>
</comment>
<gene>
    <name evidence="2" type="ORF">J1605_022489</name>
</gene>
<feature type="compositionally biased region" description="Pro residues" evidence="1">
    <location>
        <begin position="146"/>
        <end position="156"/>
    </location>
</feature>
<evidence type="ECO:0000313" key="3">
    <source>
        <dbReference type="Proteomes" id="UP001159641"/>
    </source>
</evidence>
<accession>A0AB34H9I5</accession>
<feature type="compositionally biased region" description="Polar residues" evidence="1">
    <location>
        <begin position="65"/>
        <end position="79"/>
    </location>
</feature>
<feature type="compositionally biased region" description="Gly residues" evidence="1">
    <location>
        <begin position="222"/>
        <end position="234"/>
    </location>
</feature>
<proteinExistence type="predicted"/>
<feature type="region of interest" description="Disordered" evidence="1">
    <location>
        <begin position="1"/>
        <end position="28"/>
    </location>
</feature>
<feature type="compositionally biased region" description="Low complexity" evidence="1">
    <location>
        <begin position="203"/>
        <end position="221"/>
    </location>
</feature>
<dbReference type="AlphaFoldDB" id="A0AB34H9I5"/>
<keyword evidence="3" id="KW-1185">Reference proteome</keyword>
<feature type="compositionally biased region" description="Basic residues" evidence="1">
    <location>
        <begin position="157"/>
        <end position="169"/>
    </location>
</feature>
<feature type="compositionally biased region" description="Polar residues" evidence="1">
    <location>
        <begin position="122"/>
        <end position="133"/>
    </location>
</feature>
<dbReference type="Proteomes" id="UP001159641">
    <property type="component" value="Unassembled WGS sequence"/>
</dbReference>
<dbReference type="EMBL" id="JAIQCJ010001608">
    <property type="protein sequence ID" value="KAJ8788431.1"/>
    <property type="molecule type" value="Genomic_DNA"/>
</dbReference>